<dbReference type="AlphaFoldDB" id="A0A6C0HN47"/>
<accession>A0A6C0HN47</accession>
<proteinExistence type="predicted"/>
<evidence type="ECO:0000313" key="1">
    <source>
        <dbReference type="EMBL" id="QHT81790.1"/>
    </source>
</evidence>
<evidence type="ECO:0008006" key="2">
    <source>
        <dbReference type="Google" id="ProtNLM"/>
    </source>
</evidence>
<reference evidence="1" key="1">
    <citation type="journal article" date="2020" name="Nature">
        <title>Giant virus diversity and host interactions through global metagenomics.</title>
        <authorList>
            <person name="Schulz F."/>
            <person name="Roux S."/>
            <person name="Paez-Espino D."/>
            <person name="Jungbluth S."/>
            <person name="Walsh D.A."/>
            <person name="Denef V.J."/>
            <person name="McMahon K.D."/>
            <person name="Konstantinidis K.T."/>
            <person name="Eloe-Fadrosh E.A."/>
            <person name="Kyrpides N.C."/>
            <person name="Woyke T."/>
        </authorList>
    </citation>
    <scope>NUCLEOTIDE SEQUENCE</scope>
    <source>
        <strain evidence="1">GVMAG-M-3300023184-13</strain>
    </source>
</reference>
<sequence>MVQSTTIVFNFEEFNYPVFMEQVANSVFITDMITTCSTDNIFNIPIKYSLTKEEVDIYFEWCSASTIDCPLKFIELDTYKHTNANLLKKFILLADYLDDKFLNQLAIAFAMDFIKEL</sequence>
<dbReference type="EMBL" id="MN739992">
    <property type="protein sequence ID" value="QHT81790.1"/>
    <property type="molecule type" value="Genomic_DNA"/>
</dbReference>
<organism evidence="1">
    <name type="scientific">viral metagenome</name>
    <dbReference type="NCBI Taxonomy" id="1070528"/>
    <lineage>
        <taxon>unclassified sequences</taxon>
        <taxon>metagenomes</taxon>
        <taxon>organismal metagenomes</taxon>
    </lineage>
</organism>
<name>A0A6C0HN47_9ZZZZ</name>
<protein>
    <recommendedName>
        <fullName evidence="2">SKP1 component POZ domain-containing protein</fullName>
    </recommendedName>
</protein>